<comment type="caution">
    <text evidence="2">The sequence shown here is derived from an EMBL/GenBank/DDBJ whole genome shotgun (WGS) entry which is preliminary data.</text>
</comment>
<keyword evidence="2" id="KW-0808">Transferase</keyword>
<dbReference type="Pfam" id="PF07475">
    <property type="entry name" value="Hpr_kinase_C"/>
    <property type="match status" value="1"/>
</dbReference>
<keyword evidence="3" id="KW-1185">Reference proteome</keyword>
<dbReference type="Gene3D" id="3.40.50.300">
    <property type="entry name" value="P-loop containing nucleotide triphosphate hydrolases"/>
    <property type="match status" value="1"/>
</dbReference>
<dbReference type="GO" id="GO:0006109">
    <property type="term" value="P:regulation of carbohydrate metabolic process"/>
    <property type="evidence" value="ECO:0007669"/>
    <property type="project" value="InterPro"/>
</dbReference>
<dbReference type="GO" id="GO:0005524">
    <property type="term" value="F:ATP binding"/>
    <property type="evidence" value="ECO:0007669"/>
    <property type="project" value="InterPro"/>
</dbReference>
<protein>
    <submittedName>
        <fullName evidence="2">Serine kinase of HPr protein (Carbohydrate metabolism regulator)</fullName>
    </submittedName>
</protein>
<evidence type="ECO:0000313" key="2">
    <source>
        <dbReference type="EMBL" id="MBB4154092.1"/>
    </source>
</evidence>
<sequence>MSDTVHATCVAIHGRAVLIEGRSGTGKSDLALRLIDRGAVLVGDDRVRIEAAGGRLVAHAVPTIAGRIEVRGVGIATLPFLAEAPVALLVMLGAPVKRLPEPMTRRLAGVDIPAIALDAFEASTPIKIELALRQPEAILP</sequence>
<dbReference type="InterPro" id="IPR027417">
    <property type="entry name" value="P-loop_NTPase"/>
</dbReference>
<proteinExistence type="predicted"/>
<dbReference type="GO" id="GO:0000155">
    <property type="term" value="F:phosphorelay sensor kinase activity"/>
    <property type="evidence" value="ECO:0007669"/>
    <property type="project" value="InterPro"/>
</dbReference>
<reference evidence="2 3" key="1">
    <citation type="submission" date="2020-08" db="EMBL/GenBank/DDBJ databases">
        <title>Genomic Encyclopedia of Type Strains, Phase IV (KMG-IV): sequencing the most valuable type-strain genomes for metagenomic binning, comparative biology and taxonomic classification.</title>
        <authorList>
            <person name="Goeker M."/>
        </authorList>
    </citation>
    <scope>NUCLEOTIDE SEQUENCE [LARGE SCALE GENOMIC DNA]</scope>
    <source>
        <strain evidence="2 3">YC6723</strain>
    </source>
</reference>
<dbReference type="SUPFAM" id="SSF53795">
    <property type="entry name" value="PEP carboxykinase-like"/>
    <property type="match status" value="1"/>
</dbReference>
<organism evidence="2 3">
    <name type="scientific">Sphingomonas jinjuensis</name>
    <dbReference type="NCBI Taxonomy" id="535907"/>
    <lineage>
        <taxon>Bacteria</taxon>
        <taxon>Pseudomonadati</taxon>
        <taxon>Pseudomonadota</taxon>
        <taxon>Alphaproteobacteria</taxon>
        <taxon>Sphingomonadales</taxon>
        <taxon>Sphingomonadaceae</taxon>
        <taxon>Sphingomonas</taxon>
    </lineage>
</organism>
<evidence type="ECO:0000313" key="3">
    <source>
        <dbReference type="Proteomes" id="UP000529795"/>
    </source>
</evidence>
<dbReference type="Proteomes" id="UP000529795">
    <property type="component" value="Unassembled WGS sequence"/>
</dbReference>
<accession>A0A840FBS1</accession>
<feature type="domain" description="HPr kinase/phosphorylase C-terminal" evidence="1">
    <location>
        <begin position="3"/>
        <end position="76"/>
    </location>
</feature>
<keyword evidence="2" id="KW-0418">Kinase</keyword>
<dbReference type="PANTHER" id="PTHR30305">
    <property type="entry name" value="PROTEIN YJDM-RELATED"/>
    <property type="match status" value="1"/>
</dbReference>
<dbReference type="AlphaFoldDB" id="A0A840FBS1"/>
<name>A0A840FBS1_9SPHN</name>
<dbReference type="EMBL" id="JACIEV010000005">
    <property type="protein sequence ID" value="MBB4154092.1"/>
    <property type="molecule type" value="Genomic_DNA"/>
</dbReference>
<dbReference type="InterPro" id="IPR011104">
    <property type="entry name" value="Hpr_kin/Pase_C"/>
</dbReference>
<dbReference type="PANTHER" id="PTHR30305:SF1">
    <property type="entry name" value="HPR KINASE_PHOSPHORYLASE"/>
    <property type="match status" value="1"/>
</dbReference>
<gene>
    <name evidence="2" type="ORF">GGQ80_002002</name>
</gene>
<evidence type="ECO:0000259" key="1">
    <source>
        <dbReference type="Pfam" id="PF07475"/>
    </source>
</evidence>
<dbReference type="CDD" id="cd01918">
    <property type="entry name" value="HprK_C"/>
    <property type="match status" value="1"/>
</dbReference>
<dbReference type="RefSeq" id="WP_183984300.1">
    <property type="nucleotide sequence ID" value="NZ_JACIEV010000005.1"/>
</dbReference>